<organism evidence="1">
    <name type="scientific">Acididesulfobacillus acetoxydans</name>
    <dbReference type="NCBI Taxonomy" id="1561005"/>
    <lineage>
        <taxon>Bacteria</taxon>
        <taxon>Bacillati</taxon>
        <taxon>Bacillota</taxon>
        <taxon>Clostridia</taxon>
        <taxon>Eubacteriales</taxon>
        <taxon>Peptococcaceae</taxon>
        <taxon>Acididesulfobacillus</taxon>
    </lineage>
</organism>
<evidence type="ECO:0000313" key="3">
    <source>
        <dbReference type="Proteomes" id="UP001071230"/>
    </source>
</evidence>
<evidence type="ECO:0000313" key="2">
    <source>
        <dbReference type="EMBL" id="CEJ06135.1"/>
    </source>
</evidence>
<sequence length="49" mass="5644">MLKEIDRLDQLDRDGVQERPGYLTPSGGARALIVLREPLWGLFPFQLYV</sequence>
<accession>A0A8S0X5B4</accession>
<dbReference type="Proteomes" id="UP001071230">
    <property type="component" value="Unassembled WGS sequence"/>
</dbReference>
<dbReference type="EMBL" id="LR746496">
    <property type="protein sequence ID" value="CAA7601480.1"/>
    <property type="molecule type" value="Genomic_DNA"/>
</dbReference>
<reference evidence="2" key="1">
    <citation type="submission" date="2014-11" db="EMBL/GenBank/DDBJ databases">
        <authorList>
            <person name="Hornung B.V."/>
        </authorList>
    </citation>
    <scope>NUCLEOTIDE SEQUENCE</scope>
    <source>
        <strain evidence="2">INE</strain>
    </source>
</reference>
<name>A0A8S0X5B4_9FIRM</name>
<gene>
    <name evidence="2" type="ORF">DEACI_0581</name>
    <name evidence="1" type="ORF">DEACI_2147</name>
</gene>
<dbReference type="Proteomes" id="UP000836597">
    <property type="component" value="Chromosome"/>
</dbReference>
<dbReference type="AlphaFoldDB" id="A0A8S0X5B4"/>
<protein>
    <submittedName>
        <fullName evidence="1">Uncharacterized protein</fullName>
    </submittedName>
</protein>
<dbReference type="EMBL" id="CDGJ01000016">
    <property type="protein sequence ID" value="CEJ06135.1"/>
    <property type="molecule type" value="Genomic_DNA"/>
</dbReference>
<keyword evidence="3" id="KW-1185">Reference proteome</keyword>
<reference evidence="1" key="2">
    <citation type="submission" date="2020-01" db="EMBL/GenBank/DDBJ databases">
        <authorList>
            <person name="Hornung B."/>
        </authorList>
    </citation>
    <scope>NUCLEOTIDE SEQUENCE</scope>
    <source>
        <strain evidence="1">PacBioINE</strain>
    </source>
</reference>
<evidence type="ECO:0000313" key="1">
    <source>
        <dbReference type="EMBL" id="CAA7601480.1"/>
    </source>
</evidence>
<proteinExistence type="predicted"/>
<dbReference type="KEGG" id="aacx:DEACI_2147"/>